<dbReference type="PRINTS" id="PR00313">
    <property type="entry name" value="CABNDNGRPT"/>
</dbReference>
<dbReference type="SUPFAM" id="SSF51120">
    <property type="entry name" value="beta-Roll"/>
    <property type="match status" value="1"/>
</dbReference>
<dbReference type="GO" id="GO:0005576">
    <property type="term" value="C:extracellular region"/>
    <property type="evidence" value="ECO:0007669"/>
    <property type="project" value="InterPro"/>
</dbReference>
<evidence type="ECO:0000256" key="4">
    <source>
        <dbReference type="ARBA" id="ARBA00022837"/>
    </source>
</evidence>
<dbReference type="PRINTS" id="PR01488">
    <property type="entry name" value="RTXTOXINA"/>
</dbReference>
<keyword evidence="5" id="KW-0843">Virulence</keyword>
<keyword evidence="3" id="KW-0677">Repeat</keyword>
<dbReference type="RefSeq" id="WP_045105724.1">
    <property type="nucleotide sequence ID" value="NZ_LN681225.1"/>
</dbReference>
<gene>
    <name evidence="8" type="ORF">LHA_1276</name>
</gene>
<feature type="compositionally biased region" description="Low complexity" evidence="7">
    <location>
        <begin position="808"/>
        <end position="821"/>
    </location>
</feature>
<dbReference type="GO" id="GO:0005509">
    <property type="term" value="F:calcium ion binding"/>
    <property type="evidence" value="ECO:0007669"/>
    <property type="project" value="InterPro"/>
</dbReference>
<evidence type="ECO:0000256" key="1">
    <source>
        <dbReference type="ARBA" id="ARBA00004370"/>
    </source>
</evidence>
<dbReference type="PROSITE" id="PS00330">
    <property type="entry name" value="HEMOLYSIN_CALCIUM"/>
    <property type="match status" value="2"/>
</dbReference>
<organism evidence="8 9">
    <name type="scientific">Legionella hackeliae</name>
    <dbReference type="NCBI Taxonomy" id="449"/>
    <lineage>
        <taxon>Bacteria</taxon>
        <taxon>Pseudomonadati</taxon>
        <taxon>Pseudomonadota</taxon>
        <taxon>Gammaproteobacteria</taxon>
        <taxon>Legionellales</taxon>
        <taxon>Legionellaceae</taxon>
        <taxon>Legionella</taxon>
    </lineage>
</organism>
<dbReference type="GO" id="GO:0016020">
    <property type="term" value="C:membrane"/>
    <property type="evidence" value="ECO:0007669"/>
    <property type="project" value="UniProtKB-SubCell"/>
</dbReference>
<keyword evidence="9" id="KW-1185">Reference proteome</keyword>
<dbReference type="InterPro" id="IPR003995">
    <property type="entry name" value="RTX_toxin_determinant-A"/>
</dbReference>
<dbReference type="KEGG" id="lha:LHA_1276"/>
<dbReference type="InterPro" id="IPR011049">
    <property type="entry name" value="Serralysin-like_metalloprot_C"/>
</dbReference>
<evidence type="ECO:0000256" key="2">
    <source>
        <dbReference type="ARBA" id="ARBA00022656"/>
    </source>
</evidence>
<protein>
    <submittedName>
        <fullName evidence="8">Uncharacterized protein</fullName>
    </submittedName>
</protein>
<accession>A0A0A8UNI9</accession>
<reference evidence="9" key="1">
    <citation type="submission" date="2014-09" db="EMBL/GenBank/DDBJ databases">
        <authorList>
            <person name="Gomez-Valero L."/>
        </authorList>
    </citation>
    <scope>NUCLEOTIDE SEQUENCE [LARGE SCALE GENOMIC DNA]</scope>
    <source>
        <strain evidence="9">ATCC35250</strain>
    </source>
</reference>
<keyword evidence="2" id="KW-0800">Toxin</keyword>
<dbReference type="HOGENOM" id="CLU_305835_0_0_6"/>
<evidence type="ECO:0000256" key="3">
    <source>
        <dbReference type="ARBA" id="ARBA00022737"/>
    </source>
</evidence>
<evidence type="ECO:0000313" key="8">
    <source>
        <dbReference type="EMBL" id="CEK10328.1"/>
    </source>
</evidence>
<dbReference type="PATRIC" id="fig|449.7.peg.3286"/>
<dbReference type="InterPro" id="IPR001343">
    <property type="entry name" value="Hemolysn_Ca-bd"/>
</dbReference>
<dbReference type="Pfam" id="PF00353">
    <property type="entry name" value="HemolysinCabind"/>
    <property type="match status" value="1"/>
</dbReference>
<dbReference type="STRING" id="449.LHA_1276"/>
<feature type="region of interest" description="Disordered" evidence="7">
    <location>
        <begin position="796"/>
        <end position="828"/>
    </location>
</feature>
<evidence type="ECO:0000256" key="5">
    <source>
        <dbReference type="ARBA" id="ARBA00023026"/>
    </source>
</evidence>
<evidence type="ECO:0000256" key="7">
    <source>
        <dbReference type="SAM" id="MobiDB-lite"/>
    </source>
</evidence>
<evidence type="ECO:0000256" key="6">
    <source>
        <dbReference type="ARBA" id="ARBA00023136"/>
    </source>
</evidence>
<proteinExistence type="predicted"/>
<dbReference type="GO" id="GO:0090729">
    <property type="term" value="F:toxin activity"/>
    <property type="evidence" value="ECO:0007669"/>
    <property type="project" value="UniProtKB-KW"/>
</dbReference>
<name>A0A0A8UNI9_LEGHA</name>
<dbReference type="Gene3D" id="2.150.10.10">
    <property type="entry name" value="Serralysin-like metalloprotease, C-terminal"/>
    <property type="match status" value="1"/>
</dbReference>
<comment type="subcellular location">
    <subcellularLocation>
        <location evidence="1">Membrane</location>
    </subcellularLocation>
</comment>
<dbReference type="Gene3D" id="2.60.40.2700">
    <property type="match status" value="7"/>
</dbReference>
<evidence type="ECO:0000313" key="9">
    <source>
        <dbReference type="Proteomes" id="UP000032803"/>
    </source>
</evidence>
<dbReference type="InterPro" id="IPR018511">
    <property type="entry name" value="Hemolysin-typ_Ca-bd_CS"/>
</dbReference>
<dbReference type="Proteomes" id="UP000032803">
    <property type="component" value="Chromosome I"/>
</dbReference>
<dbReference type="EMBL" id="LN681225">
    <property type="protein sequence ID" value="CEK10328.1"/>
    <property type="molecule type" value="Genomic_DNA"/>
</dbReference>
<sequence length="898" mass="93137">MASQYVLFLQKLASLNYKLPLTPLLKASTTVQNIARKFGIDLTPDTAAITGKLVQHQVLSANLKNIDFDNDSGFTFQWQANGQNIAKATQQTYKLTQADVGKLISLKVTYTDITGQKVTLVAKTGVPVINVNDAPTGLVVIQGQLQEDSVLTANTSGLADADGLGKFSYQWLANGVAITGANQANYVLKQADVGKAITVAVNYTDGFGAAEKVASKATAVVANLNDDPVGNVLIDGNAQENEVLTARADLSDADGVGSYSYQWFADGIAITGATARQYTLDQASVGKEITVKVSYVDRYGTTEGKASTATATVANVNDAATGTVSITGVAQEGEILTASAAVTDQDGVGTYTYKWYADGVEISGANGSQYTLDQINVGKEISVKVTYVDNYGATESLDSATTTAVTNINDAPTGIVTIDGAIQEGEELTANTGAIADRDGVGTYRYQWYVDDIAIGGATAEKYTLKQGDVGKAVTVKVSYLDAYGTEEDLNSNSTGAVANVNDTPSGAVMISGALQENATLTAGVDLTDTDGLGAYSFQWYADGVAIDGATGIDYVLSQANVGKNISVGVSYVDAYGAAESVYSSYTDAVSNVNNNPTGSVGIAGYLLESATVSADTSTLADNDGLGSYSYQWYADGVAIDSAVSANYSLSAADVGKALSVQITYIDLYGTTETVTSSVSSAVAPVTEVTLLQSATIDVIDPALNINDTQQSSYINSVVASTENDTVTVVDVLNGLQISLGNNGDNTDVDILDLSSLGQAASFNASGVLTSNAKTLTVTGVEKFIGSSYGDSLEGNSQNNTIQGGAGNDTIIGGDGNDTLAGGEGDDTLTGGNGNDVFAFGENAGNDSITDFDYYTDQLDFGSLTPVLEVADNNTTYRFDEENSVTLIGFNINDYVSS</sequence>
<dbReference type="AlphaFoldDB" id="A0A0A8UNI9"/>
<keyword evidence="4" id="KW-0106">Calcium</keyword>
<keyword evidence="6" id="KW-0472">Membrane</keyword>